<dbReference type="InterPro" id="IPR000719">
    <property type="entry name" value="Prot_kinase_dom"/>
</dbReference>
<comment type="caution">
    <text evidence="17">The sequence shown here is derived from an EMBL/GenBank/DDBJ whole genome shotgun (WGS) entry which is preliminary data.</text>
</comment>
<dbReference type="GO" id="GO:0045144">
    <property type="term" value="P:meiotic sister chromatid segregation"/>
    <property type="evidence" value="ECO:0007669"/>
    <property type="project" value="EnsemblFungi"/>
</dbReference>
<keyword evidence="4 15" id="KW-0808">Transferase</keyword>
<evidence type="ECO:0000256" key="9">
    <source>
        <dbReference type="ARBA" id="ARBA00048679"/>
    </source>
</evidence>
<dbReference type="PANTHER" id="PTHR24350">
    <property type="entry name" value="SERINE/THREONINE-PROTEIN KINASE IAL-RELATED"/>
    <property type="match status" value="1"/>
</dbReference>
<protein>
    <recommendedName>
        <fullName evidence="2 15">Aurora kinase</fullName>
        <ecNumber evidence="1 15">2.7.11.1</ecNumber>
    </recommendedName>
</protein>
<dbReference type="Gene3D" id="1.10.510.10">
    <property type="entry name" value="Transferase(Phosphotransferase) domain 1"/>
    <property type="match status" value="1"/>
</dbReference>
<dbReference type="HOGENOM" id="CLU_000288_63_0_1"/>
<dbReference type="GO" id="GO:0004674">
    <property type="term" value="F:protein serine/threonine kinase activity"/>
    <property type="evidence" value="ECO:0007669"/>
    <property type="project" value="UniProtKB-KW"/>
</dbReference>
<dbReference type="InterPro" id="IPR011009">
    <property type="entry name" value="Kinase-like_dom_sf"/>
</dbReference>
<dbReference type="PROSITE" id="PS00107">
    <property type="entry name" value="PROTEIN_KINASE_ATP"/>
    <property type="match status" value="1"/>
</dbReference>
<dbReference type="InterPro" id="IPR008271">
    <property type="entry name" value="Ser/Thr_kinase_AS"/>
</dbReference>
<dbReference type="PROSITE" id="PS50011">
    <property type="entry name" value="PROTEIN_KINASE_DOM"/>
    <property type="match status" value="1"/>
</dbReference>
<dbReference type="SUPFAM" id="SSF56112">
    <property type="entry name" value="Protein kinase-like (PK-like)"/>
    <property type="match status" value="1"/>
</dbReference>
<proteinExistence type="inferred from homology"/>
<feature type="active site" description="Proton acceptor" evidence="10">
    <location>
        <position position="149"/>
    </location>
</feature>
<dbReference type="InterPro" id="IPR017441">
    <property type="entry name" value="Protein_kinase_ATP_BS"/>
</dbReference>
<reference evidence="17 18" key="1">
    <citation type="submission" date="2011-08" db="EMBL/GenBank/DDBJ databases">
        <authorList>
            <person name="Liu Z.J."/>
            <person name="Shi F.L."/>
            <person name="Lu J.Q."/>
            <person name="Li M."/>
            <person name="Wang Z.L."/>
        </authorList>
    </citation>
    <scope>NUCLEOTIDE SEQUENCE [LARGE SCALE GENOMIC DNA]</scope>
    <source>
        <strain evidence="17 18">USNM 41457</strain>
    </source>
</reference>
<dbReference type="GO" id="GO:0032465">
    <property type="term" value="P:regulation of cytokinesis"/>
    <property type="evidence" value="ECO:0007669"/>
    <property type="project" value="EnsemblFungi"/>
</dbReference>
<dbReference type="VEuPathDB" id="MicrosporidiaDB:EDEG_00781"/>
<comment type="catalytic activity">
    <reaction evidence="9 15">
        <text>L-seryl-[protein] + ATP = O-phospho-L-seryl-[protein] + ADP + H(+)</text>
        <dbReference type="Rhea" id="RHEA:17989"/>
        <dbReference type="Rhea" id="RHEA-COMP:9863"/>
        <dbReference type="Rhea" id="RHEA-COMP:11604"/>
        <dbReference type="ChEBI" id="CHEBI:15378"/>
        <dbReference type="ChEBI" id="CHEBI:29999"/>
        <dbReference type="ChEBI" id="CHEBI:30616"/>
        <dbReference type="ChEBI" id="CHEBI:83421"/>
        <dbReference type="ChEBI" id="CHEBI:456216"/>
        <dbReference type="EC" id="2.7.11.1"/>
    </reaction>
</comment>
<dbReference type="FunFam" id="1.10.510.10:FF:000235">
    <property type="entry name" value="Serine/threonine-protein kinase ark1"/>
    <property type="match status" value="1"/>
</dbReference>
<keyword evidence="3 14" id="KW-0723">Serine/threonine-protein kinase</keyword>
<dbReference type="PIRSF" id="PIRSF000654">
    <property type="entry name" value="Integrin-linked_kinase"/>
    <property type="match status" value="1"/>
</dbReference>
<gene>
    <name evidence="17" type="ORF">EDEG_00781</name>
</gene>
<feature type="binding site" evidence="11 13">
    <location>
        <position position="55"/>
    </location>
    <ligand>
        <name>ATP</name>
        <dbReference type="ChEBI" id="CHEBI:30616"/>
    </ligand>
</feature>
<dbReference type="GO" id="GO:0005524">
    <property type="term" value="F:ATP binding"/>
    <property type="evidence" value="ECO:0007669"/>
    <property type="project" value="UniProtKB-UniRule"/>
</dbReference>
<dbReference type="GO" id="GO:1901673">
    <property type="term" value="P:regulation of mitotic spindle assembly"/>
    <property type="evidence" value="ECO:0007669"/>
    <property type="project" value="EnsemblFungi"/>
</dbReference>
<sequence length="290" mass="33761">MLFFIKIHFLPFEMHNSASFMTLDDFELGKYLGSGQFGQVWLAKHKKSGYVVALKLLEKEKIKSPFCARQLRREIEVHSKLKHANILRLHGYFHDKLRIYLVLEYAAGGELFEILQKARRFNEQTAAKYILQVCKAIKYLQVNGVIHRDIKPENILLGSDDCIKIADFGAAVKNVDKKRYTMCGTKEYLAPEMWEKQNHSIYLDMWCIGILTYEFLTGNTPFGSDLTDNECKSRVNDLKYTFPAYLSFEAKDFIGKLLKKEPEKRLKIDEVPQHSWIVKNVDESERISFS</sequence>
<evidence type="ECO:0000256" key="7">
    <source>
        <dbReference type="ARBA" id="ARBA00022840"/>
    </source>
</evidence>
<dbReference type="OMA" id="ESRFPEW"/>
<evidence type="ECO:0000256" key="5">
    <source>
        <dbReference type="ARBA" id="ARBA00022741"/>
    </source>
</evidence>
<evidence type="ECO:0000256" key="10">
    <source>
        <dbReference type="PIRSR" id="PIRSR630616-1"/>
    </source>
</evidence>
<evidence type="ECO:0000256" key="13">
    <source>
        <dbReference type="PROSITE-ProRule" id="PRU10141"/>
    </source>
</evidence>
<organism evidence="17 18">
    <name type="scientific">Edhazardia aedis (strain USNM 41457)</name>
    <name type="common">Microsporidian parasite</name>
    <dbReference type="NCBI Taxonomy" id="1003232"/>
    <lineage>
        <taxon>Eukaryota</taxon>
        <taxon>Fungi</taxon>
        <taxon>Fungi incertae sedis</taxon>
        <taxon>Microsporidia</taxon>
        <taxon>Edhazardia</taxon>
    </lineage>
</organism>
<feature type="domain" description="Protein kinase" evidence="16">
    <location>
        <begin position="26"/>
        <end position="277"/>
    </location>
</feature>
<dbReference type="CDD" id="cd14007">
    <property type="entry name" value="STKc_Aurora"/>
    <property type="match status" value="1"/>
</dbReference>
<dbReference type="GO" id="GO:0005828">
    <property type="term" value="C:kinetochore microtubule"/>
    <property type="evidence" value="ECO:0007669"/>
    <property type="project" value="EnsemblFungi"/>
</dbReference>
<dbReference type="EMBL" id="AFBI03000009">
    <property type="protein sequence ID" value="EJW05134.1"/>
    <property type="molecule type" value="Genomic_DNA"/>
</dbReference>
<keyword evidence="5 11" id="KW-0547">Nucleotide-binding</keyword>
<dbReference type="SMART" id="SM00220">
    <property type="entry name" value="S_TKc"/>
    <property type="match status" value="1"/>
</dbReference>
<reference evidence="18" key="2">
    <citation type="submission" date="2015-07" db="EMBL/GenBank/DDBJ databases">
        <title>Contrasting host-pathogen interactions and genome evolution in two generalist and specialist microsporidian pathogens of mosquitoes.</title>
        <authorList>
            <consortium name="The Broad Institute Genomics Platform"/>
            <consortium name="The Broad Institute Genome Sequencing Center for Infectious Disease"/>
            <person name="Cuomo C.A."/>
            <person name="Sanscrainte N.D."/>
            <person name="Goldberg J.M."/>
            <person name="Heiman D."/>
            <person name="Young S."/>
            <person name="Zeng Q."/>
            <person name="Becnel J.J."/>
            <person name="Birren B.W."/>
        </authorList>
    </citation>
    <scope>NUCLEOTIDE SEQUENCE [LARGE SCALE GENOMIC DNA]</scope>
    <source>
        <strain evidence="18">USNM 41457</strain>
    </source>
</reference>
<keyword evidence="18" id="KW-1185">Reference proteome</keyword>
<dbReference type="GO" id="GO:0051228">
    <property type="term" value="P:mitotic spindle disassembly"/>
    <property type="evidence" value="ECO:0007669"/>
    <property type="project" value="EnsemblFungi"/>
</dbReference>
<name>J9DCC4_EDHAE</name>
<evidence type="ECO:0000259" key="16">
    <source>
        <dbReference type="PROSITE" id="PS50011"/>
    </source>
</evidence>
<dbReference type="OrthoDB" id="377346at2759"/>
<evidence type="ECO:0000256" key="8">
    <source>
        <dbReference type="ARBA" id="ARBA00047899"/>
    </source>
</evidence>
<dbReference type="EC" id="2.7.11.1" evidence="1 15"/>
<dbReference type="STRING" id="1003232.J9DCC4"/>
<dbReference type="InterPro" id="IPR030616">
    <property type="entry name" value="Aur-like"/>
</dbReference>
<dbReference type="GO" id="GO:0090266">
    <property type="term" value="P:regulation of mitotic cell cycle spindle assembly checkpoint"/>
    <property type="evidence" value="ECO:0007669"/>
    <property type="project" value="EnsemblFungi"/>
</dbReference>
<evidence type="ECO:0000256" key="15">
    <source>
        <dbReference type="RuleBase" id="RU367134"/>
    </source>
</evidence>
<evidence type="ECO:0000256" key="3">
    <source>
        <dbReference type="ARBA" id="ARBA00022527"/>
    </source>
</evidence>
<dbReference type="Proteomes" id="UP000003163">
    <property type="component" value="Unassembled WGS sequence"/>
</dbReference>
<dbReference type="PROSITE" id="PS00108">
    <property type="entry name" value="PROTEIN_KINASE_ST"/>
    <property type="match status" value="1"/>
</dbReference>
<accession>J9DCC4</accession>
<evidence type="ECO:0000256" key="6">
    <source>
        <dbReference type="ARBA" id="ARBA00022777"/>
    </source>
</evidence>
<feature type="binding site" evidence="11">
    <location>
        <position position="167"/>
    </location>
    <ligand>
        <name>ATP</name>
        <dbReference type="ChEBI" id="CHEBI:30616"/>
    </ligand>
</feature>
<evidence type="ECO:0000313" key="18">
    <source>
        <dbReference type="Proteomes" id="UP000003163"/>
    </source>
</evidence>
<dbReference type="GO" id="GO:0008608">
    <property type="term" value="P:attachment of spindle microtubules to kinetochore"/>
    <property type="evidence" value="ECO:0007669"/>
    <property type="project" value="EnsemblFungi"/>
</dbReference>
<keyword evidence="7 11" id="KW-0067">ATP-binding</keyword>
<dbReference type="GO" id="GO:0045143">
    <property type="term" value="P:homologous chromosome segregation"/>
    <property type="evidence" value="ECO:0007669"/>
    <property type="project" value="EnsemblFungi"/>
</dbReference>
<evidence type="ECO:0000313" key="17">
    <source>
        <dbReference type="EMBL" id="EJW05134.1"/>
    </source>
</evidence>
<dbReference type="FunCoup" id="J9DCC4">
    <property type="interactions" value="128"/>
</dbReference>
<dbReference type="InParanoid" id="J9DCC4"/>
<dbReference type="AlphaFoldDB" id="J9DCC4"/>
<feature type="cross-link" description="Glycyl lysine isopeptide (Lys-Gly) (interchain with G-Cter in SUMO2)" evidence="12">
    <location>
        <position position="151"/>
    </location>
</feature>
<dbReference type="GO" id="GO:0044779">
    <property type="term" value="P:meiotic spindle checkpoint signaling"/>
    <property type="evidence" value="ECO:0007669"/>
    <property type="project" value="EnsemblFungi"/>
</dbReference>
<dbReference type="GO" id="GO:0044774">
    <property type="term" value="P:mitotic DNA integrity checkpoint signaling"/>
    <property type="evidence" value="ECO:0007669"/>
    <property type="project" value="EnsemblFungi"/>
</dbReference>
<dbReference type="GO" id="GO:1901925">
    <property type="term" value="P:negative regulation of protein import into nucleus during spindle assembly checkpoint"/>
    <property type="evidence" value="ECO:0007669"/>
    <property type="project" value="EnsemblFungi"/>
</dbReference>
<evidence type="ECO:0000256" key="1">
    <source>
        <dbReference type="ARBA" id="ARBA00012513"/>
    </source>
</evidence>
<evidence type="ECO:0000256" key="2">
    <source>
        <dbReference type="ARBA" id="ARBA00021157"/>
    </source>
</evidence>
<dbReference type="GO" id="GO:0051233">
    <property type="term" value="C:spindle midzone"/>
    <property type="evidence" value="ECO:0007669"/>
    <property type="project" value="EnsemblFungi"/>
</dbReference>
<dbReference type="GO" id="GO:0032133">
    <property type="term" value="C:chromosome passenger complex"/>
    <property type="evidence" value="ECO:0007669"/>
    <property type="project" value="EnsemblFungi"/>
</dbReference>
<dbReference type="Pfam" id="PF00069">
    <property type="entry name" value="Pkinase"/>
    <property type="match status" value="1"/>
</dbReference>
<evidence type="ECO:0000256" key="14">
    <source>
        <dbReference type="RuleBase" id="RU000304"/>
    </source>
</evidence>
<evidence type="ECO:0000256" key="4">
    <source>
        <dbReference type="ARBA" id="ARBA00022679"/>
    </source>
</evidence>
<feature type="binding site" evidence="11">
    <location>
        <begin position="104"/>
        <end position="106"/>
    </location>
    <ligand>
        <name>ATP</name>
        <dbReference type="ChEBI" id="CHEBI:30616"/>
    </ligand>
</feature>
<dbReference type="GO" id="GO:0000776">
    <property type="term" value="C:kinetochore"/>
    <property type="evidence" value="ECO:0007669"/>
    <property type="project" value="EnsemblFungi"/>
</dbReference>
<feature type="binding site" evidence="11">
    <location>
        <begin position="153"/>
        <end position="154"/>
    </location>
    <ligand>
        <name>ATP</name>
        <dbReference type="ChEBI" id="CHEBI:30616"/>
    </ligand>
</feature>
<evidence type="ECO:0000256" key="12">
    <source>
        <dbReference type="PIRSR" id="PIRSR630616-3"/>
    </source>
</evidence>
<comment type="catalytic activity">
    <reaction evidence="8 15">
        <text>L-threonyl-[protein] + ATP = O-phospho-L-threonyl-[protein] + ADP + H(+)</text>
        <dbReference type="Rhea" id="RHEA:46608"/>
        <dbReference type="Rhea" id="RHEA-COMP:11060"/>
        <dbReference type="Rhea" id="RHEA-COMP:11605"/>
        <dbReference type="ChEBI" id="CHEBI:15378"/>
        <dbReference type="ChEBI" id="CHEBI:30013"/>
        <dbReference type="ChEBI" id="CHEBI:30616"/>
        <dbReference type="ChEBI" id="CHEBI:61977"/>
        <dbReference type="ChEBI" id="CHEBI:456216"/>
        <dbReference type="EC" id="2.7.11.1"/>
    </reaction>
</comment>
<dbReference type="FunFam" id="3.30.200.20:FF:000042">
    <property type="entry name" value="Aurora kinase A"/>
    <property type="match status" value="1"/>
</dbReference>
<comment type="similarity">
    <text evidence="15">Belongs to the protein kinase superfamily. Ser/Thr protein kinase family. Aurora subfamily.</text>
</comment>
<evidence type="ECO:0000256" key="11">
    <source>
        <dbReference type="PIRSR" id="PIRSR630616-2"/>
    </source>
</evidence>
<keyword evidence="6 15" id="KW-0418">Kinase</keyword>